<gene>
    <name evidence="4" type="ORF">Ae201684_009346</name>
</gene>
<dbReference type="VEuPathDB" id="FungiDB:AeMF1_009792"/>
<feature type="compositionally biased region" description="Basic and acidic residues" evidence="2">
    <location>
        <begin position="144"/>
        <end position="159"/>
    </location>
</feature>
<feature type="compositionally biased region" description="Polar residues" evidence="2">
    <location>
        <begin position="440"/>
        <end position="470"/>
    </location>
</feature>
<feature type="compositionally biased region" description="Polar residues" evidence="2">
    <location>
        <begin position="243"/>
        <end position="252"/>
    </location>
</feature>
<protein>
    <recommendedName>
        <fullName evidence="3">ORC1/DEAH AAA+ ATPase domain-containing protein</fullName>
    </recommendedName>
</protein>
<dbReference type="EMBL" id="VJMJ01000119">
    <property type="protein sequence ID" value="KAF0733778.1"/>
    <property type="molecule type" value="Genomic_DNA"/>
</dbReference>
<evidence type="ECO:0000313" key="4">
    <source>
        <dbReference type="EMBL" id="KAF0733778.1"/>
    </source>
</evidence>
<dbReference type="GO" id="GO:0016887">
    <property type="term" value="F:ATP hydrolysis activity"/>
    <property type="evidence" value="ECO:0007669"/>
    <property type="project" value="InterPro"/>
</dbReference>
<evidence type="ECO:0000256" key="2">
    <source>
        <dbReference type="SAM" id="MobiDB-lite"/>
    </source>
</evidence>
<dbReference type="GO" id="GO:0033314">
    <property type="term" value="P:mitotic DNA replication checkpoint signaling"/>
    <property type="evidence" value="ECO:0007669"/>
    <property type="project" value="TreeGrafter"/>
</dbReference>
<dbReference type="AlphaFoldDB" id="A0A6G0X1L4"/>
<dbReference type="Proteomes" id="UP000481153">
    <property type="component" value="Unassembled WGS sequence"/>
</dbReference>
<feature type="compositionally biased region" description="Polar residues" evidence="2">
    <location>
        <begin position="753"/>
        <end position="781"/>
    </location>
</feature>
<feature type="domain" description="ORC1/DEAH AAA+ ATPase" evidence="3">
    <location>
        <begin position="842"/>
        <end position="963"/>
    </location>
</feature>
<reference evidence="4 5" key="1">
    <citation type="submission" date="2019-07" db="EMBL/GenBank/DDBJ databases">
        <title>Genomics analysis of Aphanomyces spp. identifies a new class of oomycete effector associated with host adaptation.</title>
        <authorList>
            <person name="Gaulin E."/>
        </authorList>
    </citation>
    <scope>NUCLEOTIDE SEQUENCE [LARGE SCALE GENOMIC DNA]</scope>
    <source>
        <strain evidence="4 5">ATCC 201684</strain>
    </source>
</reference>
<feature type="region of interest" description="Disordered" evidence="2">
    <location>
        <begin position="617"/>
        <end position="788"/>
    </location>
</feature>
<evidence type="ECO:0000256" key="1">
    <source>
        <dbReference type="ARBA" id="ARBA00006184"/>
    </source>
</evidence>
<feature type="compositionally biased region" description="Basic and acidic residues" evidence="2">
    <location>
        <begin position="692"/>
        <end position="744"/>
    </location>
</feature>
<name>A0A6G0X1L4_9STRA</name>
<feature type="region of interest" description="Disordered" evidence="2">
    <location>
        <begin position="143"/>
        <end position="177"/>
    </location>
</feature>
<dbReference type="GO" id="GO:0005634">
    <property type="term" value="C:nucleus"/>
    <property type="evidence" value="ECO:0007669"/>
    <property type="project" value="TreeGrafter"/>
</dbReference>
<dbReference type="Pfam" id="PF13401">
    <property type="entry name" value="AAA_22"/>
    <property type="match status" value="1"/>
</dbReference>
<proteinExistence type="inferred from homology"/>
<dbReference type="Gene3D" id="3.40.50.300">
    <property type="entry name" value="P-loop containing nucleotide triphosphate hydrolases"/>
    <property type="match status" value="1"/>
</dbReference>
<evidence type="ECO:0000313" key="5">
    <source>
        <dbReference type="Proteomes" id="UP000481153"/>
    </source>
</evidence>
<feature type="compositionally biased region" description="Polar residues" evidence="2">
    <location>
        <begin position="630"/>
        <end position="682"/>
    </location>
</feature>
<evidence type="ECO:0000259" key="3">
    <source>
        <dbReference type="Pfam" id="PF13401"/>
    </source>
</evidence>
<dbReference type="InterPro" id="IPR049945">
    <property type="entry name" value="AAA_22"/>
</dbReference>
<keyword evidence="5" id="KW-1185">Reference proteome</keyword>
<dbReference type="InterPro" id="IPR027417">
    <property type="entry name" value="P-loop_NTPase"/>
</dbReference>
<feature type="region of interest" description="Disordered" evidence="2">
    <location>
        <begin position="190"/>
        <end position="252"/>
    </location>
</feature>
<dbReference type="GO" id="GO:0006270">
    <property type="term" value="P:DNA replication initiation"/>
    <property type="evidence" value="ECO:0007669"/>
    <property type="project" value="TreeGrafter"/>
</dbReference>
<dbReference type="PANTHER" id="PTHR10763">
    <property type="entry name" value="CELL DIVISION CONTROL PROTEIN 6-RELATED"/>
    <property type="match status" value="1"/>
</dbReference>
<sequence>MEPLGDDDIDRLYNAVWATMESDGWRHARRQDEDMFLMPGTSIFNLKGSVNVFASRRQAIKKAAELYQETNTASAANFWNCIWIFMQDTKRGVPAIFDDLPTMYVFPRPRSLFDLVPHQTMFETKQEAVQVFVSSTLLLSVERTSAEPEARKEKAESKKSAHSTTASFGPEPDIESEPIAEPDIAALQDSDPKTASRENVEQTIIQPKSVVITNAPPVNSGPTNAPAEDLEPTITPTEDVEPTNDSPNIMESNAAPNPDAETMEAPYEDVTFLSDQFTFDVIWNILKQWKWRRTGSAYVHANGELTFSSQEAVRAHLKKSGLVHHLDAALEDDTALLMSTAKRRAAPSIYDSSWSGDSSKKPLRYCEIVWALEELGWKSFDDDRLGPVFCKPHVSIKGGRRKKVNGADGVDVFYGREALLKYISQNPDIESLIRNANASVGTENEASTPAPVGSTNLATNNSSDDPTHSPQPEVIPVANNVEDLDCGDKFRAIFGALQKKGWTRCPSQDRLFWYYKPGVNASNGIVNESMFLGHDKVRAHMKATGEWARIKKEIVDDCLILLQSGSQEESDEAWLRLNLLGWKCYCDEEGCSYHDTKDSLRCKVYIARQTTDTVATSRNTQRMTYGREASSATMDSGTSGASTDVRSSLEDGTSANSVFAPNDTSAGIRANSSTGIRTTIDSRANIRTKANTKSDPKSRDRRTFNIEKRTNGNKAKEHTQTESDETRVEGPPKKKRRSNSERPHLKVILPKTLSPTSRASPLHANSAQNQQPGDHVPSTTESPEELSRRLAHLASSVQNEKNRAMKILSPEFPVESLVCREKECTEIKQVALGCIENAKLRSVFIAGPRGTGKSELVRIFEREVSTAWTQRYPQRQLQVVHFDANSLGSAANMFHAMASRVTSENHASYSHSIAALNFAFKDNPTTTLIVLDNSDVLLKGPNLYRLVDWAQHPSSSLIFVATSHSISDTRRYLDKWKTDECNPLLLLCPSYGACALHDILFARIVRSRSIELPLIESNALVYISRYIGDLSGDAEMALNICRLAISKLPSKDPTLRVTAQDAVVAIATCLLAYRTHVVQSLPPSVQMVLLALLKCLESGQHTIKAVFKTYCSLEPSVVLSWNECRSALSALETNGVVDITDDGTFKLRLAREGAEEVVPNGGFFKRLVATNE</sequence>
<organism evidence="4 5">
    <name type="scientific">Aphanomyces euteiches</name>
    <dbReference type="NCBI Taxonomy" id="100861"/>
    <lineage>
        <taxon>Eukaryota</taxon>
        <taxon>Sar</taxon>
        <taxon>Stramenopiles</taxon>
        <taxon>Oomycota</taxon>
        <taxon>Saprolegniomycetes</taxon>
        <taxon>Saprolegniales</taxon>
        <taxon>Verrucalvaceae</taxon>
        <taxon>Aphanomyces</taxon>
    </lineage>
</organism>
<dbReference type="PANTHER" id="PTHR10763:SF26">
    <property type="entry name" value="CELL DIVISION CONTROL PROTEIN 6 HOMOLOG"/>
    <property type="match status" value="1"/>
</dbReference>
<dbReference type="GO" id="GO:0003688">
    <property type="term" value="F:DNA replication origin binding"/>
    <property type="evidence" value="ECO:0007669"/>
    <property type="project" value="TreeGrafter"/>
</dbReference>
<comment type="similarity">
    <text evidence="1">Belongs to the CDC6/cdc18 family.</text>
</comment>
<dbReference type="SUPFAM" id="SSF52540">
    <property type="entry name" value="P-loop containing nucleoside triphosphate hydrolases"/>
    <property type="match status" value="1"/>
</dbReference>
<feature type="region of interest" description="Disordered" evidence="2">
    <location>
        <begin position="440"/>
        <end position="472"/>
    </location>
</feature>
<dbReference type="InterPro" id="IPR050311">
    <property type="entry name" value="ORC1/CDC6"/>
</dbReference>
<comment type="caution">
    <text evidence="4">The sequence shown here is derived from an EMBL/GenBank/DDBJ whole genome shotgun (WGS) entry which is preliminary data.</text>
</comment>
<feature type="compositionally biased region" description="Basic and acidic residues" evidence="2">
    <location>
        <begin position="190"/>
        <end position="200"/>
    </location>
</feature>
<dbReference type="Gene3D" id="1.10.8.60">
    <property type="match status" value="1"/>
</dbReference>
<accession>A0A6G0X1L4</accession>